<organism evidence="3 4">
    <name type="scientific">Dictyobacter alpinus</name>
    <dbReference type="NCBI Taxonomy" id="2014873"/>
    <lineage>
        <taxon>Bacteria</taxon>
        <taxon>Bacillati</taxon>
        <taxon>Chloroflexota</taxon>
        <taxon>Ktedonobacteria</taxon>
        <taxon>Ktedonobacterales</taxon>
        <taxon>Dictyobacteraceae</taxon>
        <taxon>Dictyobacter</taxon>
    </lineage>
</organism>
<dbReference type="PANTHER" id="PTHR42924">
    <property type="entry name" value="EXONUCLEASE"/>
    <property type="match status" value="1"/>
</dbReference>
<dbReference type="GO" id="GO:0004534">
    <property type="term" value="F:5'-3' RNA exonuclease activity"/>
    <property type="evidence" value="ECO:0007669"/>
    <property type="project" value="TreeGrafter"/>
</dbReference>
<dbReference type="Gene3D" id="3.20.20.140">
    <property type="entry name" value="Metal-dependent hydrolases"/>
    <property type="match status" value="1"/>
</dbReference>
<keyword evidence="4" id="KW-1185">Reference proteome</keyword>
<evidence type="ECO:0000313" key="4">
    <source>
        <dbReference type="Proteomes" id="UP000287171"/>
    </source>
</evidence>
<evidence type="ECO:0000256" key="1">
    <source>
        <dbReference type="SAM" id="MobiDB-lite"/>
    </source>
</evidence>
<comment type="caution">
    <text evidence="3">The sequence shown here is derived from an EMBL/GenBank/DDBJ whole genome shotgun (WGS) entry which is preliminary data.</text>
</comment>
<evidence type="ECO:0000259" key="2">
    <source>
        <dbReference type="SMART" id="SM00481"/>
    </source>
</evidence>
<dbReference type="InterPro" id="IPR052018">
    <property type="entry name" value="PHP_domain"/>
</dbReference>
<protein>
    <submittedName>
        <fullName evidence="3">Phosphotransferase</fullName>
    </submittedName>
</protein>
<feature type="domain" description="Polymerase/histidinol phosphatase N-terminal" evidence="2">
    <location>
        <begin position="43"/>
        <end position="111"/>
    </location>
</feature>
<dbReference type="InterPro" id="IPR016195">
    <property type="entry name" value="Pol/histidinol_Pase-like"/>
</dbReference>
<dbReference type="RefSeq" id="WP_161982081.1">
    <property type="nucleotide sequence ID" value="NZ_BIFT01000001.1"/>
</dbReference>
<accession>A0A402B682</accession>
<evidence type="ECO:0000313" key="3">
    <source>
        <dbReference type="EMBL" id="GCE26840.1"/>
    </source>
</evidence>
<feature type="region of interest" description="Disordered" evidence="1">
    <location>
        <begin position="1"/>
        <end position="26"/>
    </location>
</feature>
<reference evidence="4" key="1">
    <citation type="submission" date="2018-12" db="EMBL/GenBank/DDBJ databases">
        <title>Tengunoibacter tsumagoiensis gen. nov., sp. nov., Dictyobacter kobayashii sp. nov., D. alpinus sp. nov., and D. joshuensis sp. nov. and description of Dictyobacteraceae fam. nov. within the order Ktedonobacterales isolated from Tengu-no-mugimeshi.</title>
        <authorList>
            <person name="Wang C.M."/>
            <person name="Zheng Y."/>
            <person name="Sakai Y."/>
            <person name="Toyoda A."/>
            <person name="Minakuchi Y."/>
            <person name="Abe K."/>
            <person name="Yokota A."/>
            <person name="Yabe S."/>
        </authorList>
    </citation>
    <scope>NUCLEOTIDE SEQUENCE [LARGE SCALE GENOMIC DNA]</scope>
    <source>
        <strain evidence="4">Uno16</strain>
    </source>
</reference>
<dbReference type="InterPro" id="IPR004013">
    <property type="entry name" value="PHP_dom"/>
</dbReference>
<dbReference type="SMART" id="SM00481">
    <property type="entry name" value="POLIIIAc"/>
    <property type="match status" value="1"/>
</dbReference>
<sequence>MLTSKRDQGKIDPENVSHGTAMLKKRRKMTSEQALYSGKHGKADLHMHSTYSDGCATIEEILEHVQNNTDLDVIALTDHDVIEGALRARDIWSKGSYRFDFVVGEEVTTTEGHLLGLFLEKKVPDGFSMERSIDMIHDQGGLAVVAHPLHRFFRHSCQRPVMDRIHASKDVWLDGVETWNASFCGIYANYIAMGTNREVYRLPELGNSDAHTLSAIGSGVTWFEGKTALEVRAAIEQAASAPGGKMWDMQAYYHWVRYIMKDKELREARRPAIA</sequence>
<gene>
    <name evidence="3" type="ORF">KDA_23240</name>
</gene>
<feature type="compositionally biased region" description="Basic and acidic residues" evidence="1">
    <location>
        <begin position="1"/>
        <end position="15"/>
    </location>
</feature>
<dbReference type="InterPro" id="IPR003141">
    <property type="entry name" value="Pol/His_phosphatase_N"/>
</dbReference>
<name>A0A402B682_9CHLR</name>
<dbReference type="GO" id="GO:0035312">
    <property type="term" value="F:5'-3' DNA exonuclease activity"/>
    <property type="evidence" value="ECO:0007669"/>
    <property type="project" value="TreeGrafter"/>
</dbReference>
<dbReference type="GO" id="GO:0016740">
    <property type="term" value="F:transferase activity"/>
    <property type="evidence" value="ECO:0007669"/>
    <property type="project" value="UniProtKB-KW"/>
</dbReference>
<dbReference type="PANTHER" id="PTHR42924:SF3">
    <property type="entry name" value="POLYMERASE_HISTIDINOL PHOSPHATASE N-TERMINAL DOMAIN-CONTAINING PROTEIN"/>
    <property type="match status" value="1"/>
</dbReference>
<proteinExistence type="predicted"/>
<keyword evidence="3" id="KW-0808">Transferase</keyword>
<dbReference type="EMBL" id="BIFT01000001">
    <property type="protein sequence ID" value="GCE26840.1"/>
    <property type="molecule type" value="Genomic_DNA"/>
</dbReference>
<dbReference type="SUPFAM" id="SSF89550">
    <property type="entry name" value="PHP domain-like"/>
    <property type="match status" value="1"/>
</dbReference>
<dbReference type="Pfam" id="PF13263">
    <property type="entry name" value="PHP_C"/>
    <property type="match status" value="1"/>
</dbReference>
<dbReference type="AlphaFoldDB" id="A0A402B682"/>
<dbReference type="Proteomes" id="UP000287171">
    <property type="component" value="Unassembled WGS sequence"/>
</dbReference>
<dbReference type="Pfam" id="PF02811">
    <property type="entry name" value="PHP"/>
    <property type="match status" value="1"/>
</dbReference>